<dbReference type="CDD" id="cd06171">
    <property type="entry name" value="Sigma70_r4"/>
    <property type="match status" value="1"/>
</dbReference>
<keyword evidence="3" id="KW-0238">DNA-binding</keyword>
<dbReference type="NCBIfam" id="TIGR02937">
    <property type="entry name" value="sigma70-ECF"/>
    <property type="match status" value="1"/>
</dbReference>
<dbReference type="EMBL" id="CP012672">
    <property type="protein sequence ID" value="AUX35596.1"/>
    <property type="molecule type" value="Genomic_DNA"/>
</dbReference>
<dbReference type="SUPFAM" id="SSF88946">
    <property type="entry name" value="Sigma2 domain of RNA polymerase sigma factors"/>
    <property type="match status" value="1"/>
</dbReference>
<reference evidence="7 8" key="1">
    <citation type="submission" date="2015-09" db="EMBL/GenBank/DDBJ databases">
        <title>Sorangium comparison.</title>
        <authorList>
            <person name="Zaburannyi N."/>
            <person name="Bunk B."/>
            <person name="Overmann J."/>
            <person name="Mueller R."/>
        </authorList>
    </citation>
    <scope>NUCLEOTIDE SEQUENCE [LARGE SCALE GENOMIC DNA]</scope>
    <source>
        <strain evidence="7 8">So ce836</strain>
    </source>
</reference>
<dbReference type="InterPro" id="IPR007630">
    <property type="entry name" value="RNA_pol_sigma70_r4"/>
</dbReference>
<accession>A0A4P2QZ57</accession>
<dbReference type="Pfam" id="PF04542">
    <property type="entry name" value="Sigma70_r2"/>
    <property type="match status" value="1"/>
</dbReference>
<gene>
    <name evidence="7" type="ORF">SOCE836_077910</name>
</gene>
<dbReference type="Proteomes" id="UP000295497">
    <property type="component" value="Chromosome"/>
</dbReference>
<dbReference type="GO" id="GO:0003677">
    <property type="term" value="F:DNA binding"/>
    <property type="evidence" value="ECO:0007669"/>
    <property type="project" value="UniProtKB-KW"/>
</dbReference>
<organism evidence="7 8">
    <name type="scientific">Sorangium cellulosum</name>
    <name type="common">Polyangium cellulosum</name>
    <dbReference type="NCBI Taxonomy" id="56"/>
    <lineage>
        <taxon>Bacteria</taxon>
        <taxon>Pseudomonadati</taxon>
        <taxon>Myxococcota</taxon>
        <taxon>Polyangia</taxon>
        <taxon>Polyangiales</taxon>
        <taxon>Polyangiaceae</taxon>
        <taxon>Sorangium</taxon>
    </lineage>
</organism>
<dbReference type="InterPro" id="IPR014284">
    <property type="entry name" value="RNA_pol_sigma-70_dom"/>
</dbReference>
<evidence type="ECO:0000313" key="8">
    <source>
        <dbReference type="Proteomes" id="UP000295497"/>
    </source>
</evidence>
<dbReference type="AlphaFoldDB" id="A0A4P2QZ57"/>
<keyword evidence="1" id="KW-0805">Transcription regulation</keyword>
<keyword evidence="4" id="KW-0804">Transcription</keyword>
<dbReference type="SUPFAM" id="SSF88659">
    <property type="entry name" value="Sigma3 and sigma4 domains of RNA polymerase sigma factors"/>
    <property type="match status" value="1"/>
</dbReference>
<feature type="domain" description="RNA polymerase sigma-70" evidence="6">
    <location>
        <begin position="170"/>
        <end position="183"/>
    </location>
</feature>
<dbReference type="InterPro" id="IPR013325">
    <property type="entry name" value="RNA_pol_sigma_r2"/>
</dbReference>
<dbReference type="PRINTS" id="PR00046">
    <property type="entry name" value="SIGMA70FCT"/>
</dbReference>
<dbReference type="GO" id="GO:0006352">
    <property type="term" value="P:DNA-templated transcription initiation"/>
    <property type="evidence" value="ECO:0007669"/>
    <property type="project" value="InterPro"/>
</dbReference>
<evidence type="ECO:0000313" key="7">
    <source>
        <dbReference type="EMBL" id="AUX35596.1"/>
    </source>
</evidence>
<evidence type="ECO:0000256" key="4">
    <source>
        <dbReference type="ARBA" id="ARBA00023163"/>
    </source>
</evidence>
<keyword evidence="2" id="KW-0731">Sigma factor</keyword>
<evidence type="ECO:0000256" key="2">
    <source>
        <dbReference type="ARBA" id="ARBA00023082"/>
    </source>
</evidence>
<feature type="region of interest" description="Disordered" evidence="5">
    <location>
        <begin position="85"/>
        <end position="121"/>
    </location>
</feature>
<dbReference type="InterPro" id="IPR007627">
    <property type="entry name" value="RNA_pol_sigma70_r2"/>
</dbReference>
<dbReference type="PROSITE" id="PS00715">
    <property type="entry name" value="SIGMA70_1"/>
    <property type="match status" value="1"/>
</dbReference>
<dbReference type="InterPro" id="IPR013324">
    <property type="entry name" value="RNA_pol_sigma_r3/r4-like"/>
</dbReference>
<dbReference type="PANTHER" id="PTHR30385:SF7">
    <property type="entry name" value="RNA POLYMERASE SIGMA FACTOR FLIA"/>
    <property type="match status" value="1"/>
</dbReference>
<name>A0A4P2QZ57_SORCE</name>
<dbReference type="Gene3D" id="1.20.140.160">
    <property type="match status" value="1"/>
</dbReference>
<proteinExistence type="predicted"/>
<evidence type="ECO:0000259" key="6">
    <source>
        <dbReference type="PROSITE" id="PS00715"/>
    </source>
</evidence>
<dbReference type="RefSeq" id="WP_129578587.1">
    <property type="nucleotide sequence ID" value="NZ_CP012672.1"/>
</dbReference>
<dbReference type="Gene3D" id="1.10.1740.10">
    <property type="match status" value="1"/>
</dbReference>
<protein>
    <submittedName>
        <fullName evidence="7">RNA polymerase sigma factor</fullName>
    </submittedName>
</protein>
<dbReference type="Pfam" id="PF04545">
    <property type="entry name" value="Sigma70_r4"/>
    <property type="match status" value="1"/>
</dbReference>
<evidence type="ECO:0000256" key="3">
    <source>
        <dbReference type="ARBA" id="ARBA00023125"/>
    </source>
</evidence>
<evidence type="ECO:0000256" key="1">
    <source>
        <dbReference type="ARBA" id="ARBA00023015"/>
    </source>
</evidence>
<dbReference type="GO" id="GO:0016987">
    <property type="term" value="F:sigma factor activity"/>
    <property type="evidence" value="ECO:0007669"/>
    <property type="project" value="UniProtKB-KW"/>
</dbReference>
<sequence length="329" mass="35266">MQQSTRLQREEFAPPRPLLPCCDAEEFVQPVILGETCPVVTCDRALIEAPGALGLDALEDAPSAPEQEPGAALAHEAWEPAEVSCAPDAWESGEPPSPCTDDEGWQAAEPDTDASSPQCCSEAGCASGPQLRDLPWAPLRPEVLKGYFPLVRKLVRQVSRHLPPNVQRDDLLSAGMLGLVDSLRKNGGSDGETFAGYAKLRIRGAIVDELRAQDWLSRRAREAVEAGTAAKVGGATVFVSLSEVTPAEESVHMAGGDDPIEAISAQATRRALSFAIAQLPERERRVIGMYYFEGAKLKDIGAELGVGEPRVSQLHTRALGMLRGMLSHA</sequence>
<dbReference type="InterPro" id="IPR000943">
    <property type="entry name" value="RNA_pol_sigma70"/>
</dbReference>
<dbReference type="PANTHER" id="PTHR30385">
    <property type="entry name" value="SIGMA FACTOR F FLAGELLAR"/>
    <property type="match status" value="1"/>
</dbReference>
<evidence type="ECO:0000256" key="5">
    <source>
        <dbReference type="SAM" id="MobiDB-lite"/>
    </source>
</evidence>